<dbReference type="SUPFAM" id="SSF50249">
    <property type="entry name" value="Nucleic acid-binding proteins"/>
    <property type="match status" value="1"/>
</dbReference>
<organism evidence="10 11">
    <name type="scientific">Boothiomyces macroporosus</name>
    <dbReference type="NCBI Taxonomy" id="261099"/>
    <lineage>
        <taxon>Eukaryota</taxon>
        <taxon>Fungi</taxon>
        <taxon>Fungi incertae sedis</taxon>
        <taxon>Chytridiomycota</taxon>
        <taxon>Chytridiomycota incertae sedis</taxon>
        <taxon>Chytridiomycetes</taxon>
        <taxon>Rhizophydiales</taxon>
        <taxon>Terramycetaceae</taxon>
        <taxon>Boothiomyces</taxon>
    </lineage>
</organism>
<dbReference type="FunFam" id="2.40.50.140:FF:000127">
    <property type="entry name" value="Exosome complex component RRP40"/>
    <property type="match status" value="1"/>
</dbReference>
<keyword evidence="6" id="KW-0694">RNA-binding</keyword>
<dbReference type="Pfam" id="PF18311">
    <property type="entry name" value="Rrp40_N"/>
    <property type="match status" value="1"/>
</dbReference>
<dbReference type="EMBL" id="JADGKB010000123">
    <property type="protein sequence ID" value="KAJ3252989.1"/>
    <property type="molecule type" value="Genomic_DNA"/>
</dbReference>
<dbReference type="PANTHER" id="PTHR21321">
    <property type="entry name" value="PNAS-3 RELATED"/>
    <property type="match status" value="1"/>
</dbReference>
<comment type="subcellular location">
    <subcellularLocation>
        <location evidence="1">Nucleus</location>
        <location evidence="1">Nucleolus</location>
    </subcellularLocation>
</comment>
<dbReference type="GO" id="GO:0071035">
    <property type="term" value="P:nuclear polyadenylation-dependent rRNA catabolic process"/>
    <property type="evidence" value="ECO:0007669"/>
    <property type="project" value="TreeGrafter"/>
</dbReference>
<keyword evidence="3" id="KW-0963">Cytoplasm</keyword>
<feature type="domain" description="Exosome complex exonuclease Rrp40 N-terminal" evidence="9">
    <location>
        <begin position="15"/>
        <end position="50"/>
    </location>
</feature>
<dbReference type="Gene3D" id="3.30.1370.10">
    <property type="entry name" value="K Homology domain, type 1"/>
    <property type="match status" value="1"/>
</dbReference>
<evidence type="ECO:0000259" key="9">
    <source>
        <dbReference type="Pfam" id="PF18311"/>
    </source>
</evidence>
<protein>
    <recommendedName>
        <fullName evidence="7">Ribosomal RNA-processing protein 40</fullName>
    </recommendedName>
</protein>
<keyword evidence="11" id="KW-1185">Reference proteome</keyword>
<evidence type="ECO:0000313" key="10">
    <source>
        <dbReference type="EMBL" id="KAJ3252989.1"/>
    </source>
</evidence>
<dbReference type="GO" id="GO:0000177">
    <property type="term" value="C:cytoplasmic exosome (RNase complex)"/>
    <property type="evidence" value="ECO:0007669"/>
    <property type="project" value="TreeGrafter"/>
</dbReference>
<dbReference type="InterPro" id="IPR026699">
    <property type="entry name" value="Exosome_RNA_bind1/RRP40/RRP4"/>
</dbReference>
<dbReference type="CDD" id="cd05790">
    <property type="entry name" value="S1_Rrp40"/>
    <property type="match status" value="1"/>
</dbReference>
<dbReference type="InterPro" id="IPR037319">
    <property type="entry name" value="Rrp40_S1"/>
</dbReference>
<name>A0AAD5UBP0_9FUNG</name>
<dbReference type="InterPro" id="IPR004088">
    <property type="entry name" value="KH_dom_type_1"/>
</dbReference>
<evidence type="ECO:0000256" key="2">
    <source>
        <dbReference type="ARBA" id="ARBA00007841"/>
    </source>
</evidence>
<gene>
    <name evidence="10" type="primary">EXOSC3</name>
    <name evidence="10" type="ORF">HK103_001042</name>
</gene>
<dbReference type="InterPro" id="IPR041054">
    <property type="entry name" value="Rrp40_N_euk"/>
</dbReference>
<evidence type="ECO:0000256" key="4">
    <source>
        <dbReference type="ARBA" id="ARBA00022552"/>
    </source>
</evidence>
<accession>A0AAD5UBP0</accession>
<dbReference type="SUPFAM" id="SSF54791">
    <property type="entry name" value="Eukaryotic type KH-domain (KH-domain type I)"/>
    <property type="match status" value="1"/>
</dbReference>
<evidence type="ECO:0000256" key="1">
    <source>
        <dbReference type="ARBA" id="ARBA00004604"/>
    </source>
</evidence>
<dbReference type="GO" id="GO:0000467">
    <property type="term" value="P:exonucleolytic trimming to generate mature 3'-end of 5.8S rRNA from tricistronic rRNA transcript (SSU-rRNA, 5.8S rRNA, LSU-rRNA)"/>
    <property type="evidence" value="ECO:0007669"/>
    <property type="project" value="TreeGrafter"/>
</dbReference>
<comment type="similarity">
    <text evidence="2">Belongs to the RRP40 family.</text>
</comment>
<reference evidence="10" key="1">
    <citation type="submission" date="2020-05" db="EMBL/GenBank/DDBJ databases">
        <title>Phylogenomic resolution of chytrid fungi.</title>
        <authorList>
            <person name="Stajich J.E."/>
            <person name="Amses K."/>
            <person name="Simmons R."/>
            <person name="Seto K."/>
            <person name="Myers J."/>
            <person name="Bonds A."/>
            <person name="Quandt C.A."/>
            <person name="Barry K."/>
            <person name="Liu P."/>
            <person name="Grigoriev I."/>
            <person name="Longcore J.E."/>
            <person name="James T.Y."/>
        </authorList>
    </citation>
    <scope>NUCLEOTIDE SEQUENCE</scope>
    <source>
        <strain evidence="10">PLAUS21</strain>
    </source>
</reference>
<evidence type="ECO:0000313" key="11">
    <source>
        <dbReference type="Proteomes" id="UP001210925"/>
    </source>
</evidence>
<dbReference type="InterPro" id="IPR036612">
    <property type="entry name" value="KH_dom_type_1_sf"/>
</dbReference>
<dbReference type="GO" id="GO:0034475">
    <property type="term" value="P:U4 snRNA 3'-end processing"/>
    <property type="evidence" value="ECO:0007669"/>
    <property type="project" value="TreeGrafter"/>
</dbReference>
<dbReference type="Gene3D" id="2.40.50.100">
    <property type="match status" value="1"/>
</dbReference>
<dbReference type="Gene3D" id="2.40.50.140">
    <property type="entry name" value="Nucleic acid-binding proteins"/>
    <property type="match status" value="1"/>
</dbReference>
<evidence type="ECO:0000256" key="7">
    <source>
        <dbReference type="ARBA" id="ARBA00030615"/>
    </source>
</evidence>
<dbReference type="Pfam" id="PF15985">
    <property type="entry name" value="KH_6"/>
    <property type="match status" value="1"/>
</dbReference>
<proteinExistence type="inferred from homology"/>
<dbReference type="GO" id="GO:0071051">
    <property type="term" value="P:poly(A)-dependent snoRNA 3'-end processing"/>
    <property type="evidence" value="ECO:0007669"/>
    <property type="project" value="TreeGrafter"/>
</dbReference>
<evidence type="ECO:0000256" key="6">
    <source>
        <dbReference type="ARBA" id="ARBA00022884"/>
    </source>
</evidence>
<dbReference type="GO" id="GO:0005730">
    <property type="term" value="C:nucleolus"/>
    <property type="evidence" value="ECO:0007669"/>
    <property type="project" value="UniProtKB-SubCell"/>
</dbReference>
<comment type="caution">
    <text evidence="10">The sequence shown here is derived from an EMBL/GenBank/DDBJ whole genome shotgun (WGS) entry which is preliminary data.</text>
</comment>
<dbReference type="AlphaFoldDB" id="A0AAD5UBP0"/>
<evidence type="ECO:0000256" key="3">
    <source>
        <dbReference type="ARBA" id="ARBA00022490"/>
    </source>
</evidence>
<dbReference type="Proteomes" id="UP001210925">
    <property type="component" value="Unassembled WGS sequence"/>
</dbReference>
<keyword evidence="5" id="KW-0271">Exosome</keyword>
<dbReference type="GO" id="GO:0003723">
    <property type="term" value="F:RNA binding"/>
    <property type="evidence" value="ECO:0007669"/>
    <property type="project" value="UniProtKB-KW"/>
</dbReference>
<dbReference type="GO" id="GO:0071034">
    <property type="term" value="P:CUT catabolic process"/>
    <property type="evidence" value="ECO:0007669"/>
    <property type="project" value="TreeGrafter"/>
</dbReference>
<evidence type="ECO:0000256" key="5">
    <source>
        <dbReference type="ARBA" id="ARBA00022835"/>
    </source>
</evidence>
<keyword evidence="4" id="KW-0698">rRNA processing</keyword>
<evidence type="ECO:0000259" key="8">
    <source>
        <dbReference type="Pfam" id="PF15985"/>
    </source>
</evidence>
<dbReference type="InterPro" id="IPR012340">
    <property type="entry name" value="NA-bd_OB-fold"/>
</dbReference>
<dbReference type="GO" id="GO:0000176">
    <property type="term" value="C:nuclear exosome (RNase complex)"/>
    <property type="evidence" value="ECO:0007669"/>
    <property type="project" value="TreeGrafter"/>
</dbReference>
<dbReference type="GO" id="GO:0071038">
    <property type="term" value="P:TRAMP-dependent tRNA surveillance pathway"/>
    <property type="evidence" value="ECO:0007669"/>
    <property type="project" value="TreeGrafter"/>
</dbReference>
<dbReference type="PANTHER" id="PTHR21321:SF1">
    <property type="entry name" value="EXOSOME COMPLEX COMPONENT RRP40"/>
    <property type="match status" value="1"/>
</dbReference>
<sequence length="232" mass="26065">MIAFPGEEIKIETSKIGPGLIHKKEAIIPIKAGKLREAKGYTYIDNNQKRYVPQPNEPVIGTIVNKYTDNYKVDLGSAVSGNLDVLAFEGAIKRNKPSLNIGNVVFCRVVLADKDLEPELECVGKFKCNDRTIGEIGRIWRITRWKYCDSFPSNGQNVIVTNDRLMDPKNIILQEFAKHSSFEIVVGINGRVWINGDPHHVLVLSQLIKQCDSIAHEKIPGVIKQHLKLLKI</sequence>
<feature type="domain" description="K Homology" evidence="8">
    <location>
        <begin position="164"/>
        <end position="197"/>
    </location>
</feature>
<dbReference type="Pfam" id="PF21262">
    <property type="entry name" value="RRP40_S1"/>
    <property type="match status" value="1"/>
</dbReference>